<reference evidence="2 3" key="1">
    <citation type="submission" date="2016-09" db="EMBL/GenBank/DDBJ databases">
        <authorList>
            <person name="Capua I."/>
            <person name="De Benedictis P."/>
            <person name="Joannis T."/>
            <person name="Lombin L.H."/>
            <person name="Cattoli G."/>
        </authorList>
    </citation>
    <scope>NUCLEOTIDE SEQUENCE [LARGE SCALE GENOMIC DNA]</scope>
    <source>
        <strain evidence="2 3">IMI 309357</strain>
    </source>
</reference>
<comment type="caution">
    <text evidence="2">The sequence shown here is derived from an EMBL/GenBank/DDBJ whole genome shotgun (WGS) entry which is preliminary data.</text>
</comment>
<dbReference type="Proteomes" id="UP000176998">
    <property type="component" value="Unassembled WGS sequence"/>
</dbReference>
<name>A0A1G4AWG5_9PEZI</name>
<dbReference type="GeneID" id="34564330"/>
<gene>
    <name evidence="2" type="ORF">CORC01_11194</name>
</gene>
<evidence type="ECO:0000256" key="1">
    <source>
        <dbReference type="SAM" id="MobiDB-lite"/>
    </source>
</evidence>
<keyword evidence="3" id="KW-1185">Reference proteome</keyword>
<organism evidence="2 3">
    <name type="scientific">Colletotrichum orchidophilum</name>
    <dbReference type="NCBI Taxonomy" id="1209926"/>
    <lineage>
        <taxon>Eukaryota</taxon>
        <taxon>Fungi</taxon>
        <taxon>Dikarya</taxon>
        <taxon>Ascomycota</taxon>
        <taxon>Pezizomycotina</taxon>
        <taxon>Sordariomycetes</taxon>
        <taxon>Hypocreomycetidae</taxon>
        <taxon>Glomerellales</taxon>
        <taxon>Glomerellaceae</taxon>
        <taxon>Colletotrichum</taxon>
    </lineage>
</organism>
<evidence type="ECO:0000313" key="3">
    <source>
        <dbReference type="Proteomes" id="UP000176998"/>
    </source>
</evidence>
<accession>A0A1G4AWG5</accession>
<proteinExistence type="predicted"/>
<evidence type="ECO:0000313" key="2">
    <source>
        <dbReference type="EMBL" id="OHE93508.1"/>
    </source>
</evidence>
<dbReference type="RefSeq" id="XP_022470673.1">
    <property type="nucleotide sequence ID" value="XM_022622820.1"/>
</dbReference>
<protein>
    <submittedName>
        <fullName evidence="2">Uncharacterized protein</fullName>
    </submittedName>
</protein>
<sequence length="86" mass="9437">MAATAHQAEGGTGGETRRKTSSFLVSPGHPRTFACARLGPPWTLIEGRDGEDDDTLSPVRKPRKECARDREWIFKPTAPQSGFRAL</sequence>
<dbReference type="AlphaFoldDB" id="A0A1G4AWG5"/>
<dbReference type="EMBL" id="MJBS01000118">
    <property type="protein sequence ID" value="OHE93508.1"/>
    <property type="molecule type" value="Genomic_DNA"/>
</dbReference>
<feature type="region of interest" description="Disordered" evidence="1">
    <location>
        <begin position="1"/>
        <end position="30"/>
    </location>
</feature>